<keyword evidence="1" id="KW-0479">Metal-binding</keyword>
<dbReference type="SMART" id="SM01007">
    <property type="entry name" value="Aldolase_II"/>
    <property type="match status" value="1"/>
</dbReference>
<dbReference type="InterPro" id="IPR036409">
    <property type="entry name" value="Aldolase_II/adducin_N_sf"/>
</dbReference>
<reference evidence="5 6" key="1">
    <citation type="submission" date="2018-12" db="EMBL/GenBank/DDBJ databases">
        <authorList>
            <person name="Grouzdev D.S."/>
            <person name="Krutkina M.S."/>
        </authorList>
    </citation>
    <scope>NUCLEOTIDE SEQUENCE [LARGE SCALE GENOMIC DNA]</scope>
    <source>
        <strain evidence="5 6">RmlP026</strain>
    </source>
</reference>
<dbReference type="InterPro" id="IPR050197">
    <property type="entry name" value="Aldolase_class_II_sugar_metab"/>
</dbReference>
<organism evidence="5 6">
    <name type="scientific">Lichenibacterium minor</name>
    <dbReference type="NCBI Taxonomy" id="2316528"/>
    <lineage>
        <taxon>Bacteria</taxon>
        <taxon>Pseudomonadati</taxon>
        <taxon>Pseudomonadota</taxon>
        <taxon>Alphaproteobacteria</taxon>
        <taxon>Hyphomicrobiales</taxon>
        <taxon>Lichenihabitantaceae</taxon>
        <taxon>Lichenibacterium</taxon>
    </lineage>
</organism>
<dbReference type="Pfam" id="PF00596">
    <property type="entry name" value="Aldolase_II"/>
    <property type="match status" value="1"/>
</dbReference>
<dbReference type="GO" id="GO:0046872">
    <property type="term" value="F:metal ion binding"/>
    <property type="evidence" value="ECO:0007669"/>
    <property type="project" value="UniProtKB-KW"/>
</dbReference>
<dbReference type="OrthoDB" id="5291399at2"/>
<dbReference type="EMBL" id="QYBB01000025">
    <property type="protein sequence ID" value="RYC30462.1"/>
    <property type="molecule type" value="Genomic_DNA"/>
</dbReference>
<evidence type="ECO:0000259" key="4">
    <source>
        <dbReference type="SMART" id="SM01007"/>
    </source>
</evidence>
<dbReference type="PANTHER" id="PTHR22789:SF0">
    <property type="entry name" value="3-OXO-TETRONATE 4-PHOSPHATE DECARBOXYLASE-RELATED"/>
    <property type="match status" value="1"/>
</dbReference>
<dbReference type="SUPFAM" id="SSF53639">
    <property type="entry name" value="AraD/HMP-PK domain-like"/>
    <property type="match status" value="1"/>
</dbReference>
<keyword evidence="2" id="KW-0456">Lyase</keyword>
<evidence type="ECO:0000313" key="5">
    <source>
        <dbReference type="EMBL" id="RYC30462.1"/>
    </source>
</evidence>
<gene>
    <name evidence="5" type="ORF">D3273_18875</name>
</gene>
<evidence type="ECO:0000313" key="6">
    <source>
        <dbReference type="Proteomes" id="UP000290759"/>
    </source>
</evidence>
<dbReference type="Proteomes" id="UP000290759">
    <property type="component" value="Unassembled WGS sequence"/>
</dbReference>
<dbReference type="InterPro" id="IPR001303">
    <property type="entry name" value="Aldolase_II/adducin_N"/>
</dbReference>
<evidence type="ECO:0000256" key="2">
    <source>
        <dbReference type="ARBA" id="ARBA00023239"/>
    </source>
</evidence>
<dbReference type="Gene3D" id="3.40.225.10">
    <property type="entry name" value="Class II aldolase/adducin N-terminal domain"/>
    <property type="match status" value="1"/>
</dbReference>
<dbReference type="GO" id="GO:0019323">
    <property type="term" value="P:pentose catabolic process"/>
    <property type="evidence" value="ECO:0007669"/>
    <property type="project" value="TreeGrafter"/>
</dbReference>
<dbReference type="PANTHER" id="PTHR22789">
    <property type="entry name" value="FUCULOSE PHOSPHATE ALDOLASE"/>
    <property type="match status" value="1"/>
</dbReference>
<evidence type="ECO:0000256" key="1">
    <source>
        <dbReference type="ARBA" id="ARBA00022723"/>
    </source>
</evidence>
<keyword evidence="6" id="KW-1185">Reference proteome</keyword>
<name>A0A4Q2U2B4_9HYPH</name>
<comment type="caution">
    <text evidence="5">The sequence shown here is derived from an EMBL/GenBank/DDBJ whole genome shotgun (WGS) entry which is preliminary data.</text>
</comment>
<dbReference type="GO" id="GO:0005829">
    <property type="term" value="C:cytosol"/>
    <property type="evidence" value="ECO:0007669"/>
    <property type="project" value="TreeGrafter"/>
</dbReference>
<reference evidence="5 6" key="2">
    <citation type="submission" date="2019-02" db="EMBL/GenBank/DDBJ databases">
        <title>'Lichenibacterium ramalinii' gen. nov. sp. nov., 'Lichenibacterium minor' gen. nov. sp. nov.</title>
        <authorList>
            <person name="Pankratov T."/>
        </authorList>
    </citation>
    <scope>NUCLEOTIDE SEQUENCE [LARGE SCALE GENOMIC DNA]</scope>
    <source>
        <strain evidence="5 6">RmlP026</strain>
    </source>
</reference>
<sequence length="257" mass="26926">MDDTPPDATPRRPLPPDGGPAETQRAAADGLATRRAMVDACRRMNASGLNQGTSGNLSVRTGDGFLVTPTSLPYDAMEPGDLVPMGFDGACPGAGRPSSEWRFHADILRLRTDVDCVLHCHSTFATTLACHHRTIPSFHYMVAVAGGTTIRCAPYATFGTQELSDHAVRALEGRRACLLGQHGMIALGATPASALALAVEVEALARLYLQALALGEPPVLPDDEMERVIARMRGMGYGATPGSRAGRAAADGVAPPA</sequence>
<feature type="domain" description="Class II aldolase/adducin N-terminal" evidence="4">
    <location>
        <begin position="35"/>
        <end position="209"/>
    </location>
</feature>
<protein>
    <submittedName>
        <fullName evidence="5">Class II aldolase</fullName>
    </submittedName>
</protein>
<feature type="region of interest" description="Disordered" evidence="3">
    <location>
        <begin position="1"/>
        <end position="32"/>
    </location>
</feature>
<evidence type="ECO:0000256" key="3">
    <source>
        <dbReference type="SAM" id="MobiDB-lite"/>
    </source>
</evidence>
<accession>A0A4Q2U2B4</accession>
<dbReference type="AlphaFoldDB" id="A0A4Q2U2B4"/>
<dbReference type="GO" id="GO:0016832">
    <property type="term" value="F:aldehyde-lyase activity"/>
    <property type="evidence" value="ECO:0007669"/>
    <property type="project" value="TreeGrafter"/>
</dbReference>
<proteinExistence type="predicted"/>